<name>A0A918BY76_9DEIO</name>
<reference evidence="1" key="1">
    <citation type="journal article" date="2014" name="Int. J. Syst. Evol. Microbiol.">
        <title>Complete genome sequence of Corynebacterium casei LMG S-19264T (=DSM 44701T), isolated from a smear-ripened cheese.</title>
        <authorList>
            <consortium name="US DOE Joint Genome Institute (JGI-PGF)"/>
            <person name="Walter F."/>
            <person name="Albersmeier A."/>
            <person name="Kalinowski J."/>
            <person name="Ruckert C."/>
        </authorList>
    </citation>
    <scope>NUCLEOTIDE SEQUENCE</scope>
    <source>
        <strain evidence="1">JCM 31311</strain>
    </source>
</reference>
<organism evidence="1 2">
    <name type="scientific">Deinococcus ruber</name>
    <dbReference type="NCBI Taxonomy" id="1848197"/>
    <lineage>
        <taxon>Bacteria</taxon>
        <taxon>Thermotogati</taxon>
        <taxon>Deinococcota</taxon>
        <taxon>Deinococci</taxon>
        <taxon>Deinococcales</taxon>
        <taxon>Deinococcaceae</taxon>
        <taxon>Deinococcus</taxon>
    </lineage>
</organism>
<dbReference type="EMBL" id="BMQL01000002">
    <property type="protein sequence ID" value="GGQ96177.1"/>
    <property type="molecule type" value="Genomic_DNA"/>
</dbReference>
<proteinExistence type="predicted"/>
<evidence type="ECO:0000313" key="1">
    <source>
        <dbReference type="EMBL" id="GGQ96177.1"/>
    </source>
</evidence>
<accession>A0A918BY76</accession>
<dbReference type="AlphaFoldDB" id="A0A918BY76"/>
<gene>
    <name evidence="1" type="ORF">GCM10008957_05470</name>
</gene>
<comment type="caution">
    <text evidence="1">The sequence shown here is derived from an EMBL/GenBank/DDBJ whole genome shotgun (WGS) entry which is preliminary data.</text>
</comment>
<dbReference type="Gene3D" id="3.40.1000.10">
    <property type="entry name" value="Mog1/PsbP, alpha/beta/alpha sandwich"/>
    <property type="match status" value="1"/>
</dbReference>
<protein>
    <submittedName>
        <fullName evidence="1">Uncharacterized protein</fullName>
    </submittedName>
</protein>
<dbReference type="Proteomes" id="UP000603865">
    <property type="component" value="Unassembled WGS sequence"/>
</dbReference>
<reference evidence="1" key="2">
    <citation type="submission" date="2020-09" db="EMBL/GenBank/DDBJ databases">
        <authorList>
            <person name="Sun Q."/>
            <person name="Ohkuma M."/>
        </authorList>
    </citation>
    <scope>NUCLEOTIDE SEQUENCE</scope>
    <source>
        <strain evidence="1">JCM 31311</strain>
    </source>
</reference>
<sequence length="169" mass="17941">MSLLAALALSGTVAAQGTAPGKTIRVSDPAIPFTISLPTGWLGVRFNDGLRGVNIASAPKAPAALMRFTFIPKQGQSLDLANEFRAFEGAVTQGGGTLKLLSSSTARYGGVTGLTHVYTLSEKGKNLKMQIWFGNGRKNFYNFQLTDAATDFSKHLPLFTAALASVQFQ</sequence>
<keyword evidence="2" id="KW-1185">Reference proteome</keyword>
<evidence type="ECO:0000313" key="2">
    <source>
        <dbReference type="Proteomes" id="UP000603865"/>
    </source>
</evidence>